<dbReference type="WBParaSite" id="ES5_v2.g27641.t1">
    <property type="protein sequence ID" value="ES5_v2.g27641.t1"/>
    <property type="gene ID" value="ES5_v2.g27641"/>
</dbReference>
<accession>A0AC34GDR6</accession>
<protein>
    <submittedName>
        <fullName evidence="2">Uncharacterized protein</fullName>
    </submittedName>
</protein>
<name>A0AC34GDR6_9BILA</name>
<evidence type="ECO:0000313" key="2">
    <source>
        <dbReference type="WBParaSite" id="ES5_v2.g27641.t1"/>
    </source>
</evidence>
<dbReference type="Proteomes" id="UP000887579">
    <property type="component" value="Unplaced"/>
</dbReference>
<organism evidence="1 2">
    <name type="scientific">Panagrolaimus sp. ES5</name>
    <dbReference type="NCBI Taxonomy" id="591445"/>
    <lineage>
        <taxon>Eukaryota</taxon>
        <taxon>Metazoa</taxon>
        <taxon>Ecdysozoa</taxon>
        <taxon>Nematoda</taxon>
        <taxon>Chromadorea</taxon>
        <taxon>Rhabditida</taxon>
        <taxon>Tylenchina</taxon>
        <taxon>Panagrolaimomorpha</taxon>
        <taxon>Panagrolaimoidea</taxon>
        <taxon>Panagrolaimidae</taxon>
        <taxon>Panagrolaimus</taxon>
    </lineage>
</organism>
<reference evidence="2" key="1">
    <citation type="submission" date="2022-11" db="UniProtKB">
        <authorList>
            <consortium name="WormBaseParasite"/>
        </authorList>
    </citation>
    <scope>IDENTIFICATION</scope>
</reference>
<sequence length="118" mass="13409">MSGFASLSLLFTGSEDNASEIKDNLNKYFSQNSLAIGKLVGQDFSQLSNPNVIEILFSADLTEIHLVALAQWFGCRFALFENGIWKRYGKWNNFKTYLPIVLMEKKDGKYSPIFSLKE</sequence>
<evidence type="ECO:0000313" key="1">
    <source>
        <dbReference type="Proteomes" id="UP000887579"/>
    </source>
</evidence>
<proteinExistence type="predicted"/>